<organism evidence="7 8">
    <name type="scientific">Luteolibacter rhizosphaerae</name>
    <dbReference type="NCBI Taxonomy" id="2989719"/>
    <lineage>
        <taxon>Bacteria</taxon>
        <taxon>Pseudomonadati</taxon>
        <taxon>Verrucomicrobiota</taxon>
        <taxon>Verrucomicrobiia</taxon>
        <taxon>Verrucomicrobiales</taxon>
        <taxon>Verrucomicrobiaceae</taxon>
        <taxon>Luteolibacter</taxon>
    </lineage>
</organism>
<evidence type="ECO:0000259" key="6">
    <source>
        <dbReference type="Pfam" id="PF01965"/>
    </source>
</evidence>
<dbReference type="PANTHER" id="PTHR48094">
    <property type="entry name" value="PROTEIN/NUCLEIC ACID DEGLYCASE DJ-1-RELATED"/>
    <property type="match status" value="1"/>
</dbReference>
<dbReference type="Proteomes" id="UP001165653">
    <property type="component" value="Unassembled WGS sequence"/>
</dbReference>
<gene>
    <name evidence="7" type="ORF">OJ996_25220</name>
</gene>
<dbReference type="Pfam" id="PF01965">
    <property type="entry name" value="DJ-1_PfpI"/>
    <property type="match status" value="1"/>
</dbReference>
<feature type="chain" id="PRO_5045330260" evidence="5">
    <location>
        <begin position="23"/>
        <end position="285"/>
    </location>
</feature>
<keyword evidence="1" id="KW-0346">Stress response</keyword>
<dbReference type="InterPro" id="IPR029062">
    <property type="entry name" value="Class_I_gatase-like"/>
</dbReference>
<keyword evidence="5" id="KW-0732">Signal</keyword>
<accession>A0ABT3GBC1</accession>
<evidence type="ECO:0000256" key="1">
    <source>
        <dbReference type="ARBA" id="ARBA00023016"/>
    </source>
</evidence>
<dbReference type="Gene3D" id="3.40.50.880">
    <property type="match status" value="1"/>
</dbReference>
<evidence type="ECO:0000256" key="2">
    <source>
        <dbReference type="ARBA" id="ARBA00023239"/>
    </source>
</evidence>
<dbReference type="SUPFAM" id="SSF52317">
    <property type="entry name" value="Class I glutamine amidotransferase-like"/>
    <property type="match status" value="1"/>
</dbReference>
<dbReference type="CDD" id="cd03141">
    <property type="entry name" value="GATase1_Hsp31_like"/>
    <property type="match status" value="1"/>
</dbReference>
<keyword evidence="2" id="KW-0456">Lyase</keyword>
<feature type="domain" description="DJ-1/PfpI" evidence="6">
    <location>
        <begin position="47"/>
        <end position="250"/>
    </location>
</feature>
<dbReference type="InterPro" id="IPR050325">
    <property type="entry name" value="Prot/Nucl_acid_deglycase"/>
</dbReference>
<name>A0ABT3GBC1_9BACT</name>
<evidence type="ECO:0000256" key="3">
    <source>
        <dbReference type="ARBA" id="ARBA00038493"/>
    </source>
</evidence>
<keyword evidence="8" id="KW-1185">Reference proteome</keyword>
<dbReference type="PANTHER" id="PTHR48094:SF11">
    <property type="entry name" value="GLUTATHIONE-INDEPENDENT GLYOXALASE HSP31-RELATED"/>
    <property type="match status" value="1"/>
</dbReference>
<reference evidence="7" key="1">
    <citation type="submission" date="2022-10" db="EMBL/GenBank/DDBJ databases">
        <title>Luteolibacter sp. GHJ8, whole genome shotgun sequencing project.</title>
        <authorList>
            <person name="Zhao G."/>
            <person name="Shen L."/>
        </authorList>
    </citation>
    <scope>NUCLEOTIDE SEQUENCE</scope>
    <source>
        <strain evidence="7">GHJ8</strain>
    </source>
</reference>
<dbReference type="RefSeq" id="WP_264516534.1">
    <property type="nucleotide sequence ID" value="NZ_JAPDDR010000021.1"/>
</dbReference>
<proteinExistence type="inferred from homology"/>
<feature type="signal peptide" evidence="5">
    <location>
        <begin position="1"/>
        <end position="22"/>
    </location>
</feature>
<protein>
    <submittedName>
        <fullName evidence="7">Type 1 glutamine amidotransferase domain-containing protein</fullName>
    </submittedName>
</protein>
<comment type="caution">
    <text evidence="7">The sequence shown here is derived from an EMBL/GenBank/DDBJ whole genome shotgun (WGS) entry which is preliminary data.</text>
</comment>
<dbReference type="EMBL" id="JAPDDR010000021">
    <property type="protein sequence ID" value="MCW1916914.1"/>
    <property type="molecule type" value="Genomic_DNA"/>
</dbReference>
<evidence type="ECO:0000313" key="8">
    <source>
        <dbReference type="Proteomes" id="UP001165653"/>
    </source>
</evidence>
<dbReference type="InterPro" id="IPR002818">
    <property type="entry name" value="DJ-1/PfpI"/>
</dbReference>
<evidence type="ECO:0000256" key="5">
    <source>
        <dbReference type="SAM" id="SignalP"/>
    </source>
</evidence>
<evidence type="ECO:0000256" key="4">
    <source>
        <dbReference type="SAM" id="MobiDB-lite"/>
    </source>
</evidence>
<comment type="similarity">
    <text evidence="3">Belongs to the peptidase C56 family. HSP31-like subfamily.</text>
</comment>
<feature type="region of interest" description="Disordered" evidence="4">
    <location>
        <begin position="255"/>
        <end position="285"/>
    </location>
</feature>
<sequence length="285" mass="29523">MITRLLATAALVFTAAASSAVAQVKKPILLVLTNEAKLGKTQGRTGFYLSEAAHPYEVFKKAGYKVTLASPLGGFAPLDPKSFDEKDGANAAFWKEYGSGAEKNATLGVKQTISLSGVNPADYSAVFFAGGHGTMWDFRGNKDVNRVAATIYEDGGAVGAVCHGPAALVDVKLSDGTPLVKGKKVAAFTNEEEEAVGLAGVVPFLLQSKLEEAGASHVAAENFQANAVADGRLVTGQNPASATKTAELLVAALTEADAGDEAAPAEEKKEEEVPKAEAVEEPEAE</sequence>
<feature type="compositionally biased region" description="Basic and acidic residues" evidence="4">
    <location>
        <begin position="265"/>
        <end position="278"/>
    </location>
</feature>
<keyword evidence="7" id="KW-0315">Glutamine amidotransferase</keyword>
<evidence type="ECO:0000313" key="7">
    <source>
        <dbReference type="EMBL" id="MCW1916914.1"/>
    </source>
</evidence>